<dbReference type="AlphaFoldDB" id="A0A0R1U7W2"/>
<organism evidence="2 3">
    <name type="scientific">Ligilactobacillus apodemi DSM 16634 = JCM 16172</name>
    <dbReference type="NCBI Taxonomy" id="1423724"/>
    <lineage>
        <taxon>Bacteria</taxon>
        <taxon>Bacillati</taxon>
        <taxon>Bacillota</taxon>
        <taxon>Bacilli</taxon>
        <taxon>Lactobacillales</taxon>
        <taxon>Lactobacillaceae</taxon>
        <taxon>Ligilactobacillus</taxon>
    </lineage>
</organism>
<keyword evidence="1" id="KW-0472">Membrane</keyword>
<accession>A0A0R1U7W2</accession>
<protein>
    <submittedName>
        <fullName evidence="2">Uncharacterized protein</fullName>
    </submittedName>
</protein>
<name>A0A0R1U7W2_9LACO</name>
<dbReference type="EMBL" id="AZFT01000009">
    <property type="protein sequence ID" value="KRL87125.1"/>
    <property type="molecule type" value="Genomic_DNA"/>
</dbReference>
<keyword evidence="1" id="KW-0812">Transmembrane</keyword>
<reference evidence="2 3" key="1">
    <citation type="journal article" date="2015" name="Genome Announc.">
        <title>Expanding the biotechnology potential of lactobacilli through comparative genomics of 213 strains and associated genera.</title>
        <authorList>
            <person name="Sun Z."/>
            <person name="Harris H.M."/>
            <person name="McCann A."/>
            <person name="Guo C."/>
            <person name="Argimon S."/>
            <person name="Zhang W."/>
            <person name="Yang X."/>
            <person name="Jeffery I.B."/>
            <person name="Cooney J.C."/>
            <person name="Kagawa T.F."/>
            <person name="Liu W."/>
            <person name="Song Y."/>
            <person name="Salvetti E."/>
            <person name="Wrobel A."/>
            <person name="Rasinkangas P."/>
            <person name="Parkhill J."/>
            <person name="Rea M.C."/>
            <person name="O'Sullivan O."/>
            <person name="Ritari J."/>
            <person name="Douillard F.P."/>
            <person name="Paul Ross R."/>
            <person name="Yang R."/>
            <person name="Briner A.E."/>
            <person name="Felis G.E."/>
            <person name="de Vos W.M."/>
            <person name="Barrangou R."/>
            <person name="Klaenhammer T.R."/>
            <person name="Caufield P.W."/>
            <person name="Cui Y."/>
            <person name="Zhang H."/>
            <person name="O'Toole P.W."/>
        </authorList>
    </citation>
    <scope>NUCLEOTIDE SEQUENCE [LARGE SCALE GENOMIC DNA]</scope>
    <source>
        <strain evidence="2 3">DSM 16634</strain>
    </source>
</reference>
<dbReference type="Proteomes" id="UP000051324">
    <property type="component" value="Unassembled WGS sequence"/>
</dbReference>
<gene>
    <name evidence="2" type="ORF">FC32_GL000418</name>
</gene>
<evidence type="ECO:0000313" key="2">
    <source>
        <dbReference type="EMBL" id="KRL87125.1"/>
    </source>
</evidence>
<dbReference type="PATRIC" id="fig|1423724.4.peg.437"/>
<comment type="caution">
    <text evidence="2">The sequence shown here is derived from an EMBL/GenBank/DDBJ whole genome shotgun (WGS) entry which is preliminary data.</text>
</comment>
<keyword evidence="3" id="KW-1185">Reference proteome</keyword>
<sequence length="61" mass="6935">MWSSLFIFLKSAGVQDILTAYVAHRLNLYEFPSINGTHMVLAGYMILFSVWVLCGKLRAIK</sequence>
<keyword evidence="1" id="KW-1133">Transmembrane helix</keyword>
<proteinExistence type="predicted"/>
<evidence type="ECO:0000256" key="1">
    <source>
        <dbReference type="SAM" id="Phobius"/>
    </source>
</evidence>
<evidence type="ECO:0000313" key="3">
    <source>
        <dbReference type="Proteomes" id="UP000051324"/>
    </source>
</evidence>
<feature type="transmembrane region" description="Helical" evidence="1">
    <location>
        <begin position="37"/>
        <end position="54"/>
    </location>
</feature>